<accession>A0A9P1CZF4</accession>
<reference evidence="2" key="1">
    <citation type="submission" date="2022-10" db="EMBL/GenBank/DDBJ databases">
        <authorList>
            <person name="Chen Y."/>
            <person name="Dougan E. K."/>
            <person name="Chan C."/>
            <person name="Rhodes N."/>
            <person name="Thang M."/>
        </authorList>
    </citation>
    <scope>NUCLEOTIDE SEQUENCE</scope>
</reference>
<evidence type="ECO:0000313" key="4">
    <source>
        <dbReference type="EMBL" id="CAL4788366.1"/>
    </source>
</evidence>
<dbReference type="Gene3D" id="1.25.40.10">
    <property type="entry name" value="Tetratricopeptide repeat domain"/>
    <property type="match status" value="3"/>
</dbReference>
<dbReference type="PANTHER" id="PTHR47447:SF17">
    <property type="entry name" value="OS12G0638900 PROTEIN"/>
    <property type="match status" value="1"/>
</dbReference>
<proteinExistence type="predicted"/>
<protein>
    <submittedName>
        <fullName evidence="4">Pentatricopeptide repeat-containing protein MRL1, chloroplastic</fullName>
    </submittedName>
</protein>
<comment type="caution">
    <text evidence="2">The sequence shown here is derived from an EMBL/GenBank/DDBJ whole genome shotgun (WGS) entry which is preliminary data.</text>
</comment>
<gene>
    <name evidence="2" type="ORF">C1SCF055_LOCUS27130</name>
</gene>
<dbReference type="Pfam" id="PF01535">
    <property type="entry name" value="PPR"/>
    <property type="match status" value="3"/>
</dbReference>
<sequence>MVSLRCALRCGRKDVSREPWNAALAALALLSPKHKRKASSHQRKETLEHLWRNQASLQTPKHFAQAISAFGRHRRWQEGHLLLDEMTRRTLGPCKYSYTALLSACAAASAWQKAMQLLSNQDAGFELDLIALSSALSACEKASLWEQALLLCAEAERRKIHLDLVALNTVISSCGKGFAWQSALGFLELCYRQQRPDVVSFSAAVSACERGQQWQRALHLLSDARQQGNRLDAILLGASVSACEKGRKWEHAISLLAQAKLWHVVPDTTSFNAAIAALGKSLLWEKALELLQQVAPDAVSFDTALDAAALCFQWMQVLSLLQQMQKHLFPPTDFSFMSALTACSAQKQWQRALCLYETLEGERQPNALLRLTILDALEDANHWQKAVQLLWQPGADVALHLGCIRLLLRVNQVERALQLYGTLEEEGWVQPWISEWELDLHGFSLEVAYVASSYALLRRDRARLARPLCLVVGRGHGSDHDAVLPELKELLPLHDIGTMPRNPGRLLIPADAIAAFFAGENMDQVLAATKK</sequence>
<dbReference type="EMBL" id="CAMXCT030002879">
    <property type="protein sequence ID" value="CAL4788366.1"/>
    <property type="molecule type" value="Genomic_DNA"/>
</dbReference>
<dbReference type="AlphaFoldDB" id="A0A9P1CZF4"/>
<evidence type="ECO:0000313" key="3">
    <source>
        <dbReference type="EMBL" id="CAL1154429.1"/>
    </source>
</evidence>
<keyword evidence="5" id="KW-1185">Reference proteome</keyword>
<dbReference type="InterPro" id="IPR036063">
    <property type="entry name" value="Smr_dom_sf"/>
</dbReference>
<dbReference type="PANTHER" id="PTHR47447">
    <property type="entry name" value="OS03G0856100 PROTEIN"/>
    <property type="match status" value="1"/>
</dbReference>
<name>A0A9P1CZF4_9DINO</name>
<evidence type="ECO:0000256" key="1">
    <source>
        <dbReference type="ARBA" id="ARBA00022737"/>
    </source>
</evidence>
<organism evidence="2">
    <name type="scientific">Cladocopium goreaui</name>
    <dbReference type="NCBI Taxonomy" id="2562237"/>
    <lineage>
        <taxon>Eukaryota</taxon>
        <taxon>Sar</taxon>
        <taxon>Alveolata</taxon>
        <taxon>Dinophyceae</taxon>
        <taxon>Suessiales</taxon>
        <taxon>Symbiodiniaceae</taxon>
        <taxon>Cladocopium</taxon>
    </lineage>
</organism>
<dbReference type="InterPro" id="IPR002885">
    <property type="entry name" value="PPR_rpt"/>
</dbReference>
<dbReference type="SUPFAM" id="SSF160443">
    <property type="entry name" value="SMR domain-like"/>
    <property type="match status" value="1"/>
</dbReference>
<dbReference type="Proteomes" id="UP001152797">
    <property type="component" value="Unassembled WGS sequence"/>
</dbReference>
<evidence type="ECO:0000313" key="2">
    <source>
        <dbReference type="EMBL" id="CAI4001054.1"/>
    </source>
</evidence>
<dbReference type="EMBL" id="CAMXCT010002879">
    <property type="protein sequence ID" value="CAI4001054.1"/>
    <property type="molecule type" value="Genomic_DNA"/>
</dbReference>
<evidence type="ECO:0000313" key="5">
    <source>
        <dbReference type="Proteomes" id="UP001152797"/>
    </source>
</evidence>
<reference evidence="3" key="2">
    <citation type="submission" date="2024-04" db="EMBL/GenBank/DDBJ databases">
        <authorList>
            <person name="Chen Y."/>
            <person name="Shah S."/>
            <person name="Dougan E. K."/>
            <person name="Thang M."/>
            <person name="Chan C."/>
        </authorList>
    </citation>
    <scope>NUCLEOTIDE SEQUENCE [LARGE SCALE GENOMIC DNA]</scope>
</reference>
<dbReference type="OrthoDB" id="434172at2759"/>
<dbReference type="EMBL" id="CAMXCT020002879">
    <property type="protein sequence ID" value="CAL1154429.1"/>
    <property type="molecule type" value="Genomic_DNA"/>
</dbReference>
<keyword evidence="1" id="KW-0677">Repeat</keyword>
<dbReference type="InterPro" id="IPR011990">
    <property type="entry name" value="TPR-like_helical_dom_sf"/>
</dbReference>